<comment type="caution">
    <text evidence="2">The sequence shown here is derived from an EMBL/GenBank/DDBJ whole genome shotgun (WGS) entry which is preliminary data.</text>
</comment>
<name>A0A8T1AQS5_9STRA</name>
<dbReference type="Proteomes" id="UP000736787">
    <property type="component" value="Unassembled WGS sequence"/>
</dbReference>
<accession>A0A8T1AQS5</accession>
<organism evidence="2 3">
    <name type="scientific">Phytophthora cactorum</name>
    <dbReference type="NCBI Taxonomy" id="29920"/>
    <lineage>
        <taxon>Eukaryota</taxon>
        <taxon>Sar</taxon>
        <taxon>Stramenopiles</taxon>
        <taxon>Oomycota</taxon>
        <taxon>Peronosporomycetes</taxon>
        <taxon>Peronosporales</taxon>
        <taxon>Peronosporaceae</taxon>
        <taxon>Phytophthora</taxon>
    </lineage>
</organism>
<evidence type="ECO:0000313" key="3">
    <source>
        <dbReference type="Proteomes" id="UP000736787"/>
    </source>
</evidence>
<reference evidence="2" key="1">
    <citation type="submission" date="2018-10" db="EMBL/GenBank/DDBJ databases">
        <title>Effector identification in a new, highly contiguous assembly of the strawberry crown rot pathogen Phytophthora cactorum.</title>
        <authorList>
            <person name="Armitage A.D."/>
            <person name="Nellist C.F."/>
            <person name="Bates H."/>
            <person name="Vickerstaff R.J."/>
            <person name="Harrison R.J."/>
        </authorList>
    </citation>
    <scope>NUCLEOTIDE SEQUENCE</scope>
    <source>
        <strain evidence="2">4040</strain>
    </source>
</reference>
<feature type="compositionally biased region" description="Acidic residues" evidence="1">
    <location>
        <begin position="40"/>
        <end position="49"/>
    </location>
</feature>
<dbReference type="EMBL" id="RCMK01001926">
    <property type="protein sequence ID" value="KAG2886761.1"/>
    <property type="molecule type" value="Genomic_DNA"/>
</dbReference>
<feature type="compositionally biased region" description="Basic residues" evidence="1">
    <location>
        <begin position="61"/>
        <end position="80"/>
    </location>
</feature>
<sequence length="99" mass="10941">MPYCTPTVEPGIKVPPTQESKATSVAGKDTEKAGASEGSDIGDEDAEEEVVAKPEVSPLNRRAKRVGRPKKNKKNRHPEKKLRQEGVQSRCEVEKRCAW</sequence>
<proteinExistence type="predicted"/>
<feature type="region of interest" description="Disordered" evidence="1">
    <location>
        <begin position="1"/>
        <end position="88"/>
    </location>
</feature>
<evidence type="ECO:0000313" key="2">
    <source>
        <dbReference type="EMBL" id="KAG2886761.1"/>
    </source>
</evidence>
<evidence type="ECO:0000256" key="1">
    <source>
        <dbReference type="SAM" id="MobiDB-lite"/>
    </source>
</evidence>
<protein>
    <submittedName>
        <fullName evidence="2">Uncharacterized protein</fullName>
    </submittedName>
</protein>
<dbReference type="AlphaFoldDB" id="A0A8T1AQS5"/>
<gene>
    <name evidence="2" type="ORF">PC117_g25311</name>
</gene>